<dbReference type="GO" id="GO:0003924">
    <property type="term" value="F:GTPase activity"/>
    <property type="evidence" value="ECO:0007669"/>
    <property type="project" value="UniProtKB-UniRule"/>
</dbReference>
<dbReference type="Gene3D" id="2.40.30.10">
    <property type="entry name" value="Translation factors"/>
    <property type="match status" value="1"/>
</dbReference>
<keyword evidence="3" id="KW-0694">RNA-binding</keyword>
<keyword evidence="3" id="KW-0378">Hydrolase</keyword>
<dbReference type="GO" id="GO:0009409">
    <property type="term" value="P:response to cold"/>
    <property type="evidence" value="ECO:0007669"/>
    <property type="project" value="UniProtKB-ARBA"/>
</dbReference>
<dbReference type="PROSITE" id="PS00301">
    <property type="entry name" value="G_TR_1"/>
    <property type="match status" value="1"/>
</dbReference>
<comment type="caution">
    <text evidence="5">The sequence shown here is derived from an EMBL/GenBank/DDBJ whole genome shotgun (WGS) entry which is preliminary data.</text>
</comment>
<dbReference type="InterPro" id="IPR047043">
    <property type="entry name" value="BipA_III"/>
</dbReference>
<gene>
    <name evidence="5" type="primary">typA</name>
    <name evidence="3" type="synonym">bipA</name>
    <name evidence="5" type="ORF">RN96_02710</name>
</gene>
<dbReference type="InterPro" id="IPR035647">
    <property type="entry name" value="EFG_III/V"/>
</dbReference>
<dbReference type="Gene3D" id="3.40.50.300">
    <property type="entry name" value="P-loop containing nucleotide triphosphate hydrolases"/>
    <property type="match status" value="1"/>
</dbReference>
<dbReference type="PROSITE" id="PS51722">
    <property type="entry name" value="G_TR_2"/>
    <property type="match status" value="1"/>
</dbReference>
<dbReference type="SUPFAM" id="SSF54980">
    <property type="entry name" value="EF-G C-terminal domain-like"/>
    <property type="match status" value="2"/>
</dbReference>
<dbReference type="GO" id="GO:0000027">
    <property type="term" value="P:ribosomal large subunit assembly"/>
    <property type="evidence" value="ECO:0007669"/>
    <property type="project" value="UniProtKB-UniRule"/>
</dbReference>
<dbReference type="GO" id="GO:0000049">
    <property type="term" value="F:tRNA binding"/>
    <property type="evidence" value="ECO:0007669"/>
    <property type="project" value="UniProtKB-KW"/>
</dbReference>
<dbReference type="RefSeq" id="WP_098702222.1">
    <property type="nucleotide sequence ID" value="NZ_NJGI01000001.1"/>
</dbReference>
<comment type="subcellular location">
    <subcellularLocation>
        <location evidence="3">Cytoplasm</location>
    </subcellularLocation>
    <text evidence="3">Binds to ribosomes.</text>
</comment>
<dbReference type="PANTHER" id="PTHR42908:SF8">
    <property type="entry name" value="TR-TYPE G DOMAIN-CONTAINING PROTEIN"/>
    <property type="match status" value="1"/>
</dbReference>
<dbReference type="EMBL" id="NJGI01000001">
    <property type="protein sequence ID" value="PGH22106.1"/>
    <property type="molecule type" value="Genomic_DNA"/>
</dbReference>
<dbReference type="GO" id="GO:0005525">
    <property type="term" value="F:GTP binding"/>
    <property type="evidence" value="ECO:0007669"/>
    <property type="project" value="UniProtKB-UniRule"/>
</dbReference>
<evidence type="ECO:0000259" key="4">
    <source>
        <dbReference type="PROSITE" id="PS51722"/>
    </source>
</evidence>
<dbReference type="GO" id="GO:0043022">
    <property type="term" value="F:ribosome binding"/>
    <property type="evidence" value="ECO:0007669"/>
    <property type="project" value="UniProtKB-UniRule"/>
</dbReference>
<dbReference type="Pfam" id="PF00679">
    <property type="entry name" value="EFG_C"/>
    <property type="match status" value="1"/>
</dbReference>
<dbReference type="PANTHER" id="PTHR42908">
    <property type="entry name" value="TRANSLATION ELONGATION FACTOR-RELATED"/>
    <property type="match status" value="1"/>
</dbReference>
<dbReference type="STRING" id="76857.RO02_01840"/>
<dbReference type="GO" id="GO:0005829">
    <property type="term" value="C:cytosol"/>
    <property type="evidence" value="ECO:0007669"/>
    <property type="project" value="TreeGrafter"/>
</dbReference>
<dbReference type="HAMAP" id="MF_00849">
    <property type="entry name" value="BipA"/>
    <property type="match status" value="1"/>
</dbReference>
<dbReference type="InterPro" id="IPR035651">
    <property type="entry name" value="BipA_V"/>
</dbReference>
<dbReference type="Pfam" id="PF21018">
    <property type="entry name" value="BipA_C"/>
    <property type="match status" value="1"/>
</dbReference>
<dbReference type="InterPro" id="IPR027417">
    <property type="entry name" value="P-loop_NTPase"/>
</dbReference>
<keyword evidence="3" id="KW-0963">Cytoplasm</keyword>
<dbReference type="Gene3D" id="3.30.70.870">
    <property type="entry name" value="Elongation Factor G (Translational Gtpase), domain 3"/>
    <property type="match status" value="1"/>
</dbReference>
<dbReference type="Pfam" id="PF03144">
    <property type="entry name" value="GTP_EFTU_D2"/>
    <property type="match status" value="1"/>
</dbReference>
<organism evidence="5 6">
    <name type="scientific">Fusobacterium nucleatum subsp. polymorphum</name>
    <name type="common">Fusobacterium polymorphum</name>
    <dbReference type="NCBI Taxonomy" id="76857"/>
    <lineage>
        <taxon>Bacteria</taxon>
        <taxon>Fusobacteriati</taxon>
        <taxon>Fusobacteriota</taxon>
        <taxon>Fusobacteriia</taxon>
        <taxon>Fusobacteriales</taxon>
        <taxon>Fusobacteriaceae</taxon>
        <taxon>Fusobacterium</taxon>
    </lineage>
</organism>
<dbReference type="Gene3D" id="2.40.50.250">
    <property type="entry name" value="bipa protein"/>
    <property type="match status" value="1"/>
</dbReference>
<keyword evidence="3" id="KW-0547">Nucleotide-binding</keyword>
<dbReference type="EC" id="3.6.5.-" evidence="3"/>
<feature type="binding site" evidence="3">
    <location>
        <begin position="128"/>
        <end position="131"/>
    </location>
    <ligand>
        <name>GTP</name>
        <dbReference type="ChEBI" id="CHEBI:37565"/>
    </ligand>
</feature>
<keyword evidence="3" id="KW-0699">rRNA-binding</keyword>
<accession>A0A2B7YKK4</accession>
<dbReference type="InterPro" id="IPR042116">
    <property type="entry name" value="TypA/BipA_C"/>
</dbReference>
<dbReference type="PRINTS" id="PR00315">
    <property type="entry name" value="ELONGATNFCT"/>
</dbReference>
<evidence type="ECO:0000256" key="1">
    <source>
        <dbReference type="ARBA" id="ARBA00023134"/>
    </source>
</evidence>
<dbReference type="FunFam" id="2.40.50.250:FF:000001">
    <property type="entry name" value="GTP-binding protein TypA"/>
    <property type="match status" value="1"/>
</dbReference>
<dbReference type="SUPFAM" id="SSF52540">
    <property type="entry name" value="P-loop containing nucleoside triphosphate hydrolases"/>
    <property type="match status" value="1"/>
</dbReference>
<dbReference type="FunFam" id="3.30.70.870:FF:000003">
    <property type="entry name" value="GTP-binding protein TypA"/>
    <property type="match status" value="1"/>
</dbReference>
<dbReference type="GO" id="GO:0010467">
    <property type="term" value="P:gene expression"/>
    <property type="evidence" value="ECO:0007669"/>
    <property type="project" value="UniProtKB-ARBA"/>
</dbReference>
<dbReference type="FunFam" id="3.30.70.240:FF:000002">
    <property type="entry name" value="GTP-binding protein TypA"/>
    <property type="match status" value="1"/>
</dbReference>
<dbReference type="SUPFAM" id="SSF50447">
    <property type="entry name" value="Translation proteins"/>
    <property type="match status" value="1"/>
</dbReference>
<keyword evidence="3" id="KW-0690">Ribosome biogenesis</keyword>
<dbReference type="CDD" id="cd16263">
    <property type="entry name" value="BipA_III"/>
    <property type="match status" value="1"/>
</dbReference>
<proteinExistence type="inferred from homology"/>
<dbReference type="InterPro" id="IPR047042">
    <property type="entry name" value="BipA_II"/>
</dbReference>
<dbReference type="InterPro" id="IPR031157">
    <property type="entry name" value="G_TR_CS"/>
</dbReference>
<dbReference type="AlphaFoldDB" id="A0A2B7YKK4"/>
<dbReference type="InterPro" id="IPR009000">
    <property type="entry name" value="Transl_B-barrel_sf"/>
</dbReference>
<dbReference type="NCBIfam" id="TIGR01394">
    <property type="entry name" value="TypA_BipA"/>
    <property type="match status" value="1"/>
</dbReference>
<sequence length="606" mass="68250">MKIKNIAIIAHVDHGKTTLVDCLLRQGGVFKTHELEKVEERVMDSDDIERERGITIFSKNASARYKDYKINIVDTPGHADFGGEVQRIMKMVDSVLLLVDAFEGPMPQTKYVLKKALEQGHRPIVVVNKVDKPNARPEDVLYMVYDLFIELNANEYQLEFPVVYASGKAGFARKELTDENTDMQPLFETILEHVQDPDGDVTKPTQFLITNIAYDNYVGKLAVGRIHNGTLKRNQDVMLIKRDGKQVKGKVSVLYGYEGLKRVEIEEAEAGDIVCIAGIDDIDIGETLADINEPIALPLIDIDEPTLAMTFMVNDSPFVGKEGKFVTSRHIWDRLQKEIQTNVSMRVEATDSPDSFIVKGRGELQLSILLENMRREGFEVQVSKPRVLFKEKDGKRLEPIELALIDVDDSFTGTVIEKMGVRKAEMVSMVPGQDGYTRLEFKVPARGLIGFRNEFLTDTKGTGILNHSFFDYEEYKGDIPTRNKGVLIATEPGVTVPYALNNLQDRGTLFLDPGIPVYEGMIVGEHNRENDLVVNVCKTKKLTNMRAAGSDDAVKLATPRKFTLEQALDYIAEDELVEVTPTNIRLRKKILKEGDRRKNWSALNNK</sequence>
<protein>
    <recommendedName>
        <fullName evidence="3">Large ribosomal subunit assembly factor BipA</fullName>
        <ecNumber evidence="3">3.6.5.-</ecNumber>
    </recommendedName>
    <alternativeName>
        <fullName evidence="3">GTP-binding protein BipA</fullName>
    </alternativeName>
</protein>
<dbReference type="InterPro" id="IPR000640">
    <property type="entry name" value="EFG_V-like"/>
</dbReference>
<dbReference type="Pfam" id="PF00009">
    <property type="entry name" value="GTP_EFTU"/>
    <property type="match status" value="1"/>
</dbReference>
<dbReference type="FunFam" id="3.40.50.300:FF:000055">
    <property type="entry name" value="GTP-binding protein TypA"/>
    <property type="match status" value="1"/>
</dbReference>
<dbReference type="FunFam" id="2.40.30.10:FF:000016">
    <property type="entry name" value="GTP-binding protein TypA"/>
    <property type="match status" value="1"/>
</dbReference>
<feature type="binding site" evidence="3">
    <location>
        <begin position="13"/>
        <end position="18"/>
    </location>
    <ligand>
        <name>GTP</name>
        <dbReference type="ChEBI" id="CHEBI:37565"/>
    </ligand>
</feature>
<evidence type="ECO:0000256" key="2">
    <source>
        <dbReference type="ARBA" id="ARBA00048548"/>
    </source>
</evidence>
<name>A0A2B7YKK4_FUSNP</name>
<dbReference type="GO" id="GO:1990904">
    <property type="term" value="C:ribonucleoprotein complex"/>
    <property type="evidence" value="ECO:0007669"/>
    <property type="project" value="TreeGrafter"/>
</dbReference>
<dbReference type="Gene3D" id="3.30.70.240">
    <property type="match status" value="1"/>
</dbReference>
<dbReference type="InterPro" id="IPR006298">
    <property type="entry name" value="BipA"/>
</dbReference>
<comment type="function">
    <text evidence="3">A 50S ribosomal subunit assembly protein with GTPase activity, required for 50S subunit assembly at low temperatures, may also play a role in translation. Binds GTP and analogs. Binds the 70S ribosome between the 30S and 50S subunits, in a similar position as ribosome-bound EF-G; it contacts a number of ribosomal proteins, both rRNAs and the A-site tRNA.</text>
</comment>
<dbReference type="InterPro" id="IPR005225">
    <property type="entry name" value="Small_GTP-bd"/>
</dbReference>
<dbReference type="NCBIfam" id="TIGR00231">
    <property type="entry name" value="small_GTP"/>
    <property type="match status" value="1"/>
</dbReference>
<keyword evidence="1 3" id="KW-0342">GTP-binding</keyword>
<dbReference type="CDD" id="cd03710">
    <property type="entry name" value="BipA_TypA_C"/>
    <property type="match status" value="1"/>
</dbReference>
<comment type="catalytic activity">
    <reaction evidence="2 3">
        <text>GTP + H2O = GDP + phosphate + H(+)</text>
        <dbReference type="Rhea" id="RHEA:19669"/>
        <dbReference type="ChEBI" id="CHEBI:15377"/>
        <dbReference type="ChEBI" id="CHEBI:15378"/>
        <dbReference type="ChEBI" id="CHEBI:37565"/>
        <dbReference type="ChEBI" id="CHEBI:43474"/>
        <dbReference type="ChEBI" id="CHEBI:58189"/>
    </reaction>
</comment>
<evidence type="ECO:0000256" key="3">
    <source>
        <dbReference type="HAMAP-Rule" id="MF_00849"/>
    </source>
</evidence>
<evidence type="ECO:0000313" key="6">
    <source>
        <dbReference type="Proteomes" id="UP000222862"/>
    </source>
</evidence>
<dbReference type="GO" id="GO:0019843">
    <property type="term" value="F:rRNA binding"/>
    <property type="evidence" value="ECO:0007669"/>
    <property type="project" value="UniProtKB-KW"/>
</dbReference>
<evidence type="ECO:0000313" key="5">
    <source>
        <dbReference type="EMBL" id="PGH22106.1"/>
    </source>
</evidence>
<comment type="similarity">
    <text evidence="3">Belongs to the TRAFAC class translation factor GTPase superfamily. Classic translation factor GTPase family. BipA subfamily.</text>
</comment>
<dbReference type="InterPro" id="IPR048876">
    <property type="entry name" value="BipA_C"/>
</dbReference>
<keyword evidence="3" id="KW-0820">tRNA-binding</keyword>
<dbReference type="InterPro" id="IPR047041">
    <property type="entry name" value="BipA_GTP-bd_dom"/>
</dbReference>
<dbReference type="CDD" id="cd01891">
    <property type="entry name" value="TypA_BipA"/>
    <property type="match status" value="1"/>
</dbReference>
<comment type="subunit">
    <text evidence="3">Monomer.</text>
</comment>
<dbReference type="CDD" id="cd03691">
    <property type="entry name" value="BipA_TypA_II"/>
    <property type="match status" value="1"/>
</dbReference>
<feature type="domain" description="Tr-type G" evidence="4">
    <location>
        <begin position="1"/>
        <end position="198"/>
    </location>
</feature>
<dbReference type="InterPro" id="IPR004161">
    <property type="entry name" value="EFTu-like_2"/>
</dbReference>
<reference evidence="5 6" key="1">
    <citation type="submission" date="2017-06" db="EMBL/GenBank/DDBJ databases">
        <title>Genome sequencing of Fusobacterium nucleatum subsp. polymorphum KCOM 1232 (=ChDC F37).</title>
        <authorList>
            <person name="Kook J.-K."/>
            <person name="Park S.-N."/>
            <person name="Lim Y.K."/>
            <person name="Roh H."/>
        </authorList>
    </citation>
    <scope>NUCLEOTIDE SEQUENCE [LARGE SCALE GENOMIC DNA]</scope>
    <source>
        <strain evidence="6">KCOM 1232 ( ChDC F37)</strain>
    </source>
</reference>
<dbReference type="InterPro" id="IPR000795">
    <property type="entry name" value="T_Tr_GTP-bd_dom"/>
</dbReference>
<dbReference type="Proteomes" id="UP000222862">
    <property type="component" value="Unassembled WGS sequence"/>
</dbReference>